<feature type="signal peptide" evidence="3">
    <location>
        <begin position="1"/>
        <end position="22"/>
    </location>
</feature>
<feature type="compositionally biased region" description="Low complexity" evidence="1">
    <location>
        <begin position="65"/>
        <end position="75"/>
    </location>
</feature>
<feature type="compositionally biased region" description="Pro residues" evidence="1">
    <location>
        <begin position="87"/>
        <end position="139"/>
    </location>
</feature>
<proteinExistence type="predicted"/>
<feature type="compositionally biased region" description="Low complexity" evidence="1">
    <location>
        <begin position="146"/>
        <end position="158"/>
    </location>
</feature>
<accession>A0A1H0AXU1</accession>
<reference evidence="5" key="1">
    <citation type="submission" date="2016-10" db="EMBL/GenBank/DDBJ databases">
        <authorList>
            <person name="Varghese N."/>
            <person name="Submissions S."/>
        </authorList>
    </citation>
    <scope>NUCLEOTIDE SEQUENCE [LARGE SCALE GENOMIC DNA]</scope>
    <source>
        <strain evidence="5">CGMCC 4.7042</strain>
    </source>
</reference>
<keyword evidence="2" id="KW-1133">Transmembrane helix</keyword>
<protein>
    <recommendedName>
        <fullName evidence="6">Gram-positive cocci surface proteins LPxTG domain-containing protein</fullName>
    </recommendedName>
</protein>
<dbReference type="AlphaFoldDB" id="A0A1H0AXU1"/>
<keyword evidence="2" id="KW-0472">Membrane</keyword>
<evidence type="ECO:0000256" key="1">
    <source>
        <dbReference type="SAM" id="MobiDB-lite"/>
    </source>
</evidence>
<keyword evidence="2" id="KW-0812">Transmembrane</keyword>
<feature type="chain" id="PRO_5038828602" description="Gram-positive cocci surface proteins LPxTG domain-containing protein" evidence="3">
    <location>
        <begin position="23"/>
        <end position="394"/>
    </location>
</feature>
<organism evidence="4 5">
    <name type="scientific">Streptomyces wuyuanensis</name>
    <dbReference type="NCBI Taxonomy" id="1196353"/>
    <lineage>
        <taxon>Bacteria</taxon>
        <taxon>Bacillati</taxon>
        <taxon>Actinomycetota</taxon>
        <taxon>Actinomycetes</taxon>
        <taxon>Kitasatosporales</taxon>
        <taxon>Streptomycetaceae</taxon>
        <taxon>Streptomyces</taxon>
    </lineage>
</organism>
<dbReference type="Proteomes" id="UP000199063">
    <property type="component" value="Unassembled WGS sequence"/>
</dbReference>
<keyword evidence="5" id="KW-1185">Reference proteome</keyword>
<dbReference type="EMBL" id="FNHI01000025">
    <property type="protein sequence ID" value="SDN38284.1"/>
    <property type="molecule type" value="Genomic_DNA"/>
</dbReference>
<feature type="region of interest" description="Disordered" evidence="1">
    <location>
        <begin position="314"/>
        <end position="352"/>
    </location>
</feature>
<name>A0A1H0AXU1_9ACTN</name>
<sequence length="394" mass="40286">MRLRTALAAGAVAAALAPVALAGPVPAHAVQTPQPAPAASSSAPPHPAPPSTESPRATPPRTGRQQPAAPQSAPAIRQTPPRRISPRPVPPASAVPQPFAPQPSAPRPALPLPAVPLPVVPQPTAPNPTAPNPIAPNPTAPHTMTPNAASPAAPGAGPVEQQPSCGDLNAVEFPIATRIVRGPEEYRAGGDAHEFSVELSNTTAQPCLNIHPVVVLAGQSRAIPPDRVRLEFFDGAARIWRPVTIEKTDQGEAVGAFGAGSGGFAGLSLPAGGAFSVRVRLAFPDRTTAPDAVVANAAVVQRRGADGDWVGESNDYRFDILGPEPTDRPSEPVGEPSGSRAPGDGNGKDGSAWQDAHELAATGTRPWHSVGLATAGGVLLVGAVVLLMMRRRSR</sequence>
<dbReference type="RefSeq" id="WP_244529743.1">
    <property type="nucleotide sequence ID" value="NZ_FNHI01000025.1"/>
</dbReference>
<evidence type="ECO:0008006" key="6">
    <source>
        <dbReference type="Google" id="ProtNLM"/>
    </source>
</evidence>
<dbReference type="GeneID" id="96657276"/>
<feature type="region of interest" description="Disordered" evidence="1">
    <location>
        <begin position="30"/>
        <end position="166"/>
    </location>
</feature>
<feature type="transmembrane region" description="Helical" evidence="2">
    <location>
        <begin position="367"/>
        <end position="389"/>
    </location>
</feature>
<feature type="compositionally biased region" description="Low complexity" evidence="1">
    <location>
        <begin position="30"/>
        <end position="43"/>
    </location>
</feature>
<evidence type="ECO:0000256" key="2">
    <source>
        <dbReference type="SAM" id="Phobius"/>
    </source>
</evidence>
<dbReference type="STRING" id="1196353.SAMN05444921_125124"/>
<evidence type="ECO:0000256" key="3">
    <source>
        <dbReference type="SAM" id="SignalP"/>
    </source>
</evidence>
<keyword evidence="3" id="KW-0732">Signal</keyword>
<gene>
    <name evidence="4" type="ORF">SAMN05444921_125124</name>
</gene>
<evidence type="ECO:0000313" key="4">
    <source>
        <dbReference type="EMBL" id="SDN38284.1"/>
    </source>
</evidence>
<evidence type="ECO:0000313" key="5">
    <source>
        <dbReference type="Proteomes" id="UP000199063"/>
    </source>
</evidence>